<feature type="domain" description="RNase H type-1" evidence="1">
    <location>
        <begin position="11"/>
        <end position="94"/>
    </location>
</feature>
<dbReference type="InterPro" id="IPR036397">
    <property type="entry name" value="RNaseH_sf"/>
</dbReference>
<dbReference type="InterPro" id="IPR002156">
    <property type="entry name" value="RNaseH_domain"/>
</dbReference>
<gene>
    <name evidence="2" type="ORF">V6N11_064714</name>
</gene>
<keyword evidence="3" id="KW-1185">Reference proteome</keyword>
<evidence type="ECO:0000259" key="1">
    <source>
        <dbReference type="Pfam" id="PF13456"/>
    </source>
</evidence>
<evidence type="ECO:0000313" key="2">
    <source>
        <dbReference type="EMBL" id="KAK8973473.1"/>
    </source>
</evidence>
<dbReference type="PANTHER" id="PTHR47723">
    <property type="entry name" value="OS05G0353850 PROTEIN"/>
    <property type="match status" value="1"/>
</dbReference>
<dbReference type="EMBL" id="JBBPBN010000185">
    <property type="protein sequence ID" value="KAK8973473.1"/>
    <property type="molecule type" value="Genomic_DNA"/>
</dbReference>
<organism evidence="2 3">
    <name type="scientific">Hibiscus sabdariffa</name>
    <name type="common">roselle</name>
    <dbReference type="NCBI Taxonomy" id="183260"/>
    <lineage>
        <taxon>Eukaryota</taxon>
        <taxon>Viridiplantae</taxon>
        <taxon>Streptophyta</taxon>
        <taxon>Embryophyta</taxon>
        <taxon>Tracheophyta</taxon>
        <taxon>Spermatophyta</taxon>
        <taxon>Magnoliopsida</taxon>
        <taxon>eudicotyledons</taxon>
        <taxon>Gunneridae</taxon>
        <taxon>Pentapetalae</taxon>
        <taxon>rosids</taxon>
        <taxon>malvids</taxon>
        <taxon>Malvales</taxon>
        <taxon>Malvaceae</taxon>
        <taxon>Malvoideae</taxon>
        <taxon>Hibiscus</taxon>
    </lineage>
</organism>
<dbReference type="InterPro" id="IPR044730">
    <property type="entry name" value="RNase_H-like_dom_plant"/>
</dbReference>
<dbReference type="InterPro" id="IPR053151">
    <property type="entry name" value="RNase_H-like"/>
</dbReference>
<reference evidence="2 3" key="1">
    <citation type="journal article" date="2024" name="G3 (Bethesda)">
        <title>Genome assembly of Hibiscus sabdariffa L. provides insights into metabolisms of medicinal natural products.</title>
        <authorList>
            <person name="Kim T."/>
        </authorList>
    </citation>
    <scope>NUCLEOTIDE SEQUENCE [LARGE SCALE GENOMIC DNA]</scope>
    <source>
        <strain evidence="2">TK-2024</strain>
        <tissue evidence="2">Old leaves</tissue>
    </source>
</reference>
<comment type="caution">
    <text evidence="2">The sequence shown here is derived from an EMBL/GenBank/DDBJ whole genome shotgun (WGS) entry which is preliminary data.</text>
</comment>
<name>A0ABR2NBM4_9ROSI</name>
<dbReference type="Pfam" id="PF13456">
    <property type="entry name" value="RVT_3"/>
    <property type="match status" value="1"/>
</dbReference>
<evidence type="ECO:0000313" key="3">
    <source>
        <dbReference type="Proteomes" id="UP001396334"/>
    </source>
</evidence>
<sequence length="144" mass="16644">MYCFFSILVGQCNALLVELWTIHDNLLHAWLQGYRQIVVESDCLEVVHIVNSVTEVMQESALVSSIKGWLARDWQVELYHIDRRRNQVANRVAARDCNSERTAVLLPLPPMEIRRLVEEEMRKSNSGNDDLVRRSESVFDPGAY</sequence>
<dbReference type="Gene3D" id="3.30.420.10">
    <property type="entry name" value="Ribonuclease H-like superfamily/Ribonuclease H"/>
    <property type="match status" value="1"/>
</dbReference>
<protein>
    <recommendedName>
        <fullName evidence="1">RNase H type-1 domain-containing protein</fullName>
    </recommendedName>
</protein>
<dbReference type="PANTHER" id="PTHR47723:SF13">
    <property type="entry name" value="PUTATIVE-RELATED"/>
    <property type="match status" value="1"/>
</dbReference>
<dbReference type="CDD" id="cd06222">
    <property type="entry name" value="RNase_H_like"/>
    <property type="match status" value="1"/>
</dbReference>
<proteinExistence type="predicted"/>
<dbReference type="Proteomes" id="UP001396334">
    <property type="component" value="Unassembled WGS sequence"/>
</dbReference>
<accession>A0ABR2NBM4</accession>